<feature type="chain" id="PRO_5046270784" evidence="1">
    <location>
        <begin position="33"/>
        <end position="230"/>
    </location>
</feature>
<dbReference type="Proteomes" id="UP001525890">
    <property type="component" value="Unassembled WGS sequence"/>
</dbReference>
<proteinExistence type="predicted"/>
<sequence length="230" mass="24681">MIKVFFSRPGLVALSGAVITLTSGLIATPANAATFKGQIYKTWFPILEGFQLEYTLADGILDTVLASEPNTFFMDGEYLGPAPSVPMSLATVVPEVVTDFKTDFEVGIERDMSLPVRQFSIFGITEEGLFLQLLDVNQPPIYQNIFMSTIQAPEGLPLSACKTQACDASADFGGKGGLYDSRMTHIPVPETPQPVPEPSAAIALGFVGALLLKRPRKSVRIPAVATANPE</sequence>
<feature type="signal peptide" evidence="1">
    <location>
        <begin position="1"/>
        <end position="32"/>
    </location>
</feature>
<name>A0ABT2MV67_9CYAN</name>
<keyword evidence="3" id="KW-1185">Reference proteome</keyword>
<organism evidence="2 3">
    <name type="scientific">Laspinema palackyanum D2a</name>
    <dbReference type="NCBI Taxonomy" id="2953684"/>
    <lineage>
        <taxon>Bacteria</taxon>
        <taxon>Bacillati</taxon>
        <taxon>Cyanobacteriota</taxon>
        <taxon>Cyanophyceae</taxon>
        <taxon>Oscillatoriophycideae</taxon>
        <taxon>Oscillatoriales</taxon>
        <taxon>Laspinemataceae</taxon>
        <taxon>Laspinema</taxon>
        <taxon>Laspinema palackyanum</taxon>
    </lineage>
</organism>
<keyword evidence="1" id="KW-0732">Signal</keyword>
<gene>
    <name evidence="2" type="ORF">NG799_20225</name>
</gene>
<protein>
    <submittedName>
        <fullName evidence="2">PEP-CTERM sorting domain-containing protein</fullName>
    </submittedName>
</protein>
<comment type="caution">
    <text evidence="2">The sequence shown here is derived from an EMBL/GenBank/DDBJ whole genome shotgun (WGS) entry which is preliminary data.</text>
</comment>
<dbReference type="EMBL" id="JAMXFF010000034">
    <property type="protein sequence ID" value="MCT7968637.1"/>
    <property type="molecule type" value="Genomic_DNA"/>
</dbReference>
<evidence type="ECO:0000313" key="3">
    <source>
        <dbReference type="Proteomes" id="UP001525890"/>
    </source>
</evidence>
<reference evidence="2 3" key="1">
    <citation type="journal article" date="2022" name="Front. Microbiol.">
        <title>High genomic differentiation and limited gene flow indicate recent cryptic speciation within the genus Laspinema (cyanobacteria).</title>
        <authorList>
            <person name="Stanojkovic A."/>
            <person name="Skoupy S."/>
            <person name="Skaloud P."/>
            <person name="Dvorak P."/>
        </authorList>
    </citation>
    <scope>NUCLEOTIDE SEQUENCE [LARGE SCALE GENOMIC DNA]</scope>
    <source>
        <strain evidence="2 3">D2a</strain>
    </source>
</reference>
<accession>A0ABT2MV67</accession>
<dbReference type="RefSeq" id="WP_368008145.1">
    <property type="nucleotide sequence ID" value="NZ_JAMXFF010000034.1"/>
</dbReference>
<evidence type="ECO:0000256" key="1">
    <source>
        <dbReference type="SAM" id="SignalP"/>
    </source>
</evidence>
<evidence type="ECO:0000313" key="2">
    <source>
        <dbReference type="EMBL" id="MCT7968637.1"/>
    </source>
</evidence>